<dbReference type="InterPro" id="IPR017850">
    <property type="entry name" value="Alkaline_phosphatase_core_sf"/>
</dbReference>
<evidence type="ECO:0000256" key="1">
    <source>
        <dbReference type="ARBA" id="ARBA00000370"/>
    </source>
</evidence>
<comment type="catalytic activity">
    <reaction evidence="1 9">
        <text>(2R)-2-phosphoglycerate = (2R)-3-phosphoglycerate</text>
        <dbReference type="Rhea" id="RHEA:15901"/>
        <dbReference type="ChEBI" id="CHEBI:58272"/>
        <dbReference type="ChEBI" id="CHEBI:58289"/>
        <dbReference type="EC" id="5.4.2.12"/>
    </reaction>
</comment>
<dbReference type="SUPFAM" id="SSF53649">
    <property type="entry name" value="Alkaline phosphatase-like"/>
    <property type="match status" value="1"/>
</dbReference>
<comment type="similarity">
    <text evidence="4 9">Belongs to the BPG-independent phosphoglycerate mutase family.</text>
</comment>
<evidence type="ECO:0000256" key="10">
    <source>
        <dbReference type="NCBIfam" id="TIGR01307"/>
    </source>
</evidence>
<feature type="binding site" evidence="9 13">
    <location>
        <position position="453"/>
    </location>
    <ligand>
        <name>Mn(2+)</name>
        <dbReference type="ChEBI" id="CHEBI:29035"/>
        <label>1</label>
    </ligand>
</feature>
<feature type="binding site" evidence="9 12">
    <location>
        <position position="187"/>
    </location>
    <ligand>
        <name>substrate</name>
    </ligand>
</feature>
<proteinExistence type="inferred from homology"/>
<evidence type="ECO:0000256" key="4">
    <source>
        <dbReference type="ARBA" id="ARBA00008819"/>
    </source>
</evidence>
<dbReference type="GO" id="GO:0004619">
    <property type="term" value="F:phosphoglycerate mutase activity"/>
    <property type="evidence" value="ECO:0007669"/>
    <property type="project" value="UniProtKB-UniRule"/>
</dbReference>
<dbReference type="GO" id="GO:0005829">
    <property type="term" value="C:cytosol"/>
    <property type="evidence" value="ECO:0007669"/>
    <property type="project" value="TreeGrafter"/>
</dbReference>
<dbReference type="Gene3D" id="3.40.720.10">
    <property type="entry name" value="Alkaline Phosphatase, subunit A"/>
    <property type="match status" value="1"/>
</dbReference>
<reference evidence="16" key="1">
    <citation type="journal article" date="2020" name="mSystems">
        <title>Genome- and Community-Level Interaction Insights into Carbon Utilization and Element Cycling Functions of Hydrothermarchaeota in Hydrothermal Sediment.</title>
        <authorList>
            <person name="Zhou Z."/>
            <person name="Liu Y."/>
            <person name="Xu W."/>
            <person name="Pan J."/>
            <person name="Luo Z.H."/>
            <person name="Li M."/>
        </authorList>
    </citation>
    <scope>NUCLEOTIDE SEQUENCE [LARGE SCALE GENOMIC DNA]</scope>
    <source>
        <strain evidence="16">SpSt-1019</strain>
    </source>
</reference>
<dbReference type="PANTHER" id="PTHR31637:SF0">
    <property type="entry name" value="2,3-BISPHOSPHOGLYCERATE-INDEPENDENT PHOSPHOGLYCERATE MUTASE"/>
    <property type="match status" value="1"/>
</dbReference>
<evidence type="ECO:0000256" key="2">
    <source>
        <dbReference type="ARBA" id="ARBA00002315"/>
    </source>
</evidence>
<evidence type="ECO:0000313" key="16">
    <source>
        <dbReference type="EMBL" id="HHI65009.1"/>
    </source>
</evidence>
<feature type="binding site" evidence="9 12">
    <location>
        <begin position="255"/>
        <end position="258"/>
    </location>
    <ligand>
        <name>substrate</name>
    </ligand>
</feature>
<dbReference type="NCBIfam" id="TIGR01307">
    <property type="entry name" value="pgm_bpd_ind"/>
    <property type="match status" value="1"/>
</dbReference>
<dbReference type="Pfam" id="PF06415">
    <property type="entry name" value="iPGM_N"/>
    <property type="match status" value="1"/>
</dbReference>
<evidence type="ECO:0000256" key="8">
    <source>
        <dbReference type="ARBA" id="ARBA00023235"/>
    </source>
</evidence>
<evidence type="ECO:0000256" key="7">
    <source>
        <dbReference type="ARBA" id="ARBA00023211"/>
    </source>
</evidence>
<keyword evidence="6 9" id="KW-0324">Glycolysis</keyword>
<dbReference type="InterPro" id="IPR006124">
    <property type="entry name" value="Metalloenzyme"/>
</dbReference>
<keyword evidence="8 9" id="KW-0413">Isomerase</keyword>
<dbReference type="GO" id="GO:0006096">
    <property type="term" value="P:glycolytic process"/>
    <property type="evidence" value="ECO:0007669"/>
    <property type="project" value="UniProtKB-UniRule"/>
</dbReference>
<evidence type="ECO:0000259" key="14">
    <source>
        <dbReference type="Pfam" id="PF01676"/>
    </source>
</evidence>
<dbReference type="AlphaFoldDB" id="A0A7C5PAF8"/>
<feature type="binding site" evidence="9 13">
    <location>
        <position position="434"/>
    </location>
    <ligand>
        <name>Mn(2+)</name>
        <dbReference type="ChEBI" id="CHEBI:29035"/>
        <label>2</label>
    </ligand>
</feature>
<dbReference type="GO" id="GO:0006007">
    <property type="term" value="P:glucose catabolic process"/>
    <property type="evidence" value="ECO:0007669"/>
    <property type="project" value="InterPro"/>
</dbReference>
<evidence type="ECO:0000256" key="12">
    <source>
        <dbReference type="PIRSR" id="PIRSR001492-2"/>
    </source>
</evidence>
<feature type="active site" description="Phosphoserine intermediate" evidence="9 11">
    <location>
        <position position="60"/>
    </location>
</feature>
<comment type="cofactor">
    <cofactor evidence="9">
        <name>Mn(2+)</name>
        <dbReference type="ChEBI" id="CHEBI:29035"/>
    </cofactor>
    <text evidence="9">Binds 2 manganese ions per subunit.</text>
</comment>
<dbReference type="HAMAP" id="MF_01038">
    <property type="entry name" value="GpmI"/>
    <property type="match status" value="1"/>
</dbReference>
<evidence type="ECO:0000256" key="5">
    <source>
        <dbReference type="ARBA" id="ARBA00022723"/>
    </source>
</evidence>
<dbReference type="InterPro" id="IPR036646">
    <property type="entry name" value="PGAM_B_sf"/>
</dbReference>
<dbReference type="CDD" id="cd16010">
    <property type="entry name" value="iPGM"/>
    <property type="match status" value="1"/>
</dbReference>
<accession>A0A7C5PAF8</accession>
<dbReference type="EMBL" id="DRUY01000021">
    <property type="protein sequence ID" value="HHI65009.1"/>
    <property type="molecule type" value="Genomic_DNA"/>
</dbReference>
<feature type="binding site" evidence="9 13">
    <location>
        <position position="398"/>
    </location>
    <ligand>
        <name>Mn(2+)</name>
        <dbReference type="ChEBI" id="CHEBI:29035"/>
        <label>1</label>
    </ligand>
</feature>
<dbReference type="Gene3D" id="3.40.1450.10">
    <property type="entry name" value="BPG-independent phosphoglycerate mutase, domain B"/>
    <property type="match status" value="1"/>
</dbReference>
<dbReference type="SUPFAM" id="SSF64158">
    <property type="entry name" value="2,3-Bisphosphoglycerate-independent phosphoglycerate mutase, substrate-binding domain"/>
    <property type="match status" value="1"/>
</dbReference>
<dbReference type="GO" id="GO:0030145">
    <property type="term" value="F:manganese ion binding"/>
    <property type="evidence" value="ECO:0007669"/>
    <property type="project" value="UniProtKB-UniRule"/>
</dbReference>
<feature type="binding site" evidence="9 12">
    <location>
        <position position="119"/>
    </location>
    <ligand>
        <name>substrate</name>
    </ligand>
</feature>
<comment type="subunit">
    <text evidence="9">Monomer.</text>
</comment>
<dbReference type="PIRSF" id="PIRSF001492">
    <property type="entry name" value="IPGAM"/>
    <property type="match status" value="1"/>
</dbReference>
<evidence type="ECO:0000256" key="6">
    <source>
        <dbReference type="ARBA" id="ARBA00023152"/>
    </source>
</evidence>
<comment type="pathway">
    <text evidence="3 9">Carbohydrate degradation; glycolysis; pyruvate from D-glyceraldehyde 3-phosphate: step 3/5.</text>
</comment>
<evidence type="ECO:0000259" key="15">
    <source>
        <dbReference type="Pfam" id="PF06415"/>
    </source>
</evidence>
<gene>
    <name evidence="9" type="primary">gpmI</name>
    <name evidence="16" type="ORF">ENL70_00485</name>
</gene>
<keyword evidence="5 9" id="KW-0479">Metal-binding</keyword>
<feature type="binding site" evidence="9 13">
    <location>
        <position position="394"/>
    </location>
    <ligand>
        <name>Mn(2+)</name>
        <dbReference type="ChEBI" id="CHEBI:29035"/>
        <label>1</label>
    </ligand>
</feature>
<dbReference type="InterPro" id="IPR005995">
    <property type="entry name" value="Pgm_bpd_ind"/>
</dbReference>
<organism evidence="16">
    <name type="scientific">Thermodesulfobium narugense</name>
    <dbReference type="NCBI Taxonomy" id="184064"/>
    <lineage>
        <taxon>Bacteria</taxon>
        <taxon>Pseudomonadati</taxon>
        <taxon>Thermodesulfobiota</taxon>
        <taxon>Thermodesulfobiia</taxon>
        <taxon>Thermodesulfobiales</taxon>
        <taxon>Thermodesulfobiaceae</taxon>
        <taxon>Thermodesulfobium</taxon>
    </lineage>
</organism>
<feature type="domain" description="Metalloenzyme" evidence="14">
    <location>
        <begin position="3"/>
        <end position="489"/>
    </location>
</feature>
<feature type="domain" description="BPG-independent PGAM N-terminal" evidence="15">
    <location>
        <begin position="80"/>
        <end position="291"/>
    </location>
</feature>
<dbReference type="UniPathway" id="UPA00109">
    <property type="reaction ID" value="UER00186"/>
</dbReference>
<evidence type="ECO:0000256" key="13">
    <source>
        <dbReference type="PIRSR" id="PIRSR001492-3"/>
    </source>
</evidence>
<evidence type="ECO:0000256" key="3">
    <source>
        <dbReference type="ARBA" id="ARBA00004798"/>
    </source>
</evidence>
<protein>
    <recommendedName>
        <fullName evidence="9 10">2,3-bisphosphoglycerate-independent phosphoglycerate mutase</fullName>
        <shortName evidence="9">BPG-independent PGAM</shortName>
        <shortName evidence="9">Phosphoglyceromutase</shortName>
        <shortName evidence="9">iPGM</shortName>
        <ecNumber evidence="9 10">5.4.2.12</ecNumber>
    </recommendedName>
</protein>
<feature type="binding site" evidence="9 13">
    <location>
        <position position="10"/>
    </location>
    <ligand>
        <name>Mn(2+)</name>
        <dbReference type="ChEBI" id="CHEBI:29035"/>
        <label>2</label>
    </ligand>
</feature>
<evidence type="ECO:0000256" key="9">
    <source>
        <dbReference type="HAMAP-Rule" id="MF_01038"/>
    </source>
</evidence>
<dbReference type="InterPro" id="IPR011258">
    <property type="entry name" value="BPG-indep_PGM_N"/>
</dbReference>
<comment type="caution">
    <text evidence="16">The sequence shown here is derived from an EMBL/GenBank/DDBJ whole genome shotgun (WGS) entry which is preliminary data.</text>
</comment>
<feature type="binding site" evidence="9 12">
    <location>
        <position position="181"/>
    </location>
    <ligand>
        <name>substrate</name>
    </ligand>
</feature>
<dbReference type="Pfam" id="PF01676">
    <property type="entry name" value="Metalloenzyme"/>
    <property type="match status" value="1"/>
</dbReference>
<feature type="binding site" evidence="9 13">
    <location>
        <position position="60"/>
    </location>
    <ligand>
        <name>Mn(2+)</name>
        <dbReference type="ChEBI" id="CHEBI:29035"/>
        <label>2</label>
    </ligand>
</feature>
<feature type="binding site" evidence="9 12">
    <location>
        <position position="327"/>
    </location>
    <ligand>
        <name>substrate</name>
    </ligand>
</feature>
<comment type="function">
    <text evidence="2 9">Catalyzes the interconversion of 2-phosphoglycerate and 3-phosphoglycerate.</text>
</comment>
<feature type="binding site" evidence="9 12">
    <location>
        <begin position="149"/>
        <end position="150"/>
    </location>
    <ligand>
        <name>substrate</name>
    </ligand>
</feature>
<dbReference type="EC" id="5.4.2.12" evidence="9 10"/>
<name>A0A7C5PAF8_9BACT</name>
<evidence type="ECO:0000256" key="11">
    <source>
        <dbReference type="PIRSR" id="PIRSR001492-1"/>
    </source>
</evidence>
<dbReference type="PANTHER" id="PTHR31637">
    <property type="entry name" value="2,3-BISPHOSPHOGLYCERATE-INDEPENDENT PHOSPHOGLYCERATE MUTASE"/>
    <property type="match status" value="1"/>
</dbReference>
<keyword evidence="7 9" id="KW-0464">Manganese</keyword>
<sequence length="501" mass="56799">MQKAMLIILDGFGVREETYGNAVKAAHMPNFKRIMNTYPNTTLVASGEKVGLPEGQMGNSEVGHLNIGAGRIMYQELTRINKEIKDGEFFNNVEIKEIMHKSKGGSLHLIGLVSDGGVHSHIEHLKSLITMAKKERVERVYIHAITDGRDTQPGTAINFLKDIENHTKQLSTGEIVSVSGRYYAMDRDKRWDRTKKAYDVFVGKDKTNFLTYEDGISYFSRKGETDEFFTPFAIGYNPDETRIKNNDAVIFFNFRADRMRQITRALLDPEFREFDTVKLNLFSLTFTEYDKESPLKVAFRNEIPKNVLAEVISNNGLYQLHTAETEKYAHVTFFFNGGREEPFEREDRILIHSPKVATYDLKPEMSAFELTESLLKSLFDKNYDFTVINFANPDMVGHTGNFDAVKKALNAVDICLGKIFDLFENKLPIVITADHGNCEEMFDKNTGEPMTSHTTNPVPFVIVGNEKPLRQDGILADIAPTILKLMEISKPTEMSGKSLLI</sequence>
<dbReference type="FunFam" id="3.40.1450.10:FF:000002">
    <property type="entry name" value="2,3-bisphosphoglycerate-independent phosphoglycerate mutase"/>
    <property type="match status" value="1"/>
</dbReference>
<feature type="binding site" evidence="9 13">
    <location>
        <position position="435"/>
    </location>
    <ligand>
        <name>Mn(2+)</name>
        <dbReference type="ChEBI" id="CHEBI:29035"/>
        <label>2</label>
    </ligand>
</feature>